<evidence type="ECO:0000259" key="1">
    <source>
        <dbReference type="Pfam" id="PF05699"/>
    </source>
</evidence>
<accession>A0A8S1ZPR7</accession>
<evidence type="ECO:0000313" key="3">
    <source>
        <dbReference type="EMBL" id="CAE5959391.1"/>
    </source>
</evidence>
<dbReference type="GO" id="GO:0046983">
    <property type="term" value="F:protein dimerization activity"/>
    <property type="evidence" value="ECO:0007669"/>
    <property type="project" value="InterPro"/>
</dbReference>
<gene>
    <name evidence="3" type="ORF">AARE701A_LOCUS2918</name>
</gene>
<evidence type="ECO:0000313" key="4">
    <source>
        <dbReference type="Proteomes" id="UP000682877"/>
    </source>
</evidence>
<sequence>MTKFKKAMKLIGDDALVLKGEYMHLRCAAHILNLVVKKGMHEVNNSVDGIRNGVQYVRSSTNRLKSFDLHCDARRIKRGSLPLDVKTKWNSTYLMLEQAVKFRVAFEEMEAEDKPYNDYFEEKLYSEIVNIARNLTPLNTDKKSDEELKKKALAMLGKLKKYWDPFGDQVEMNKLVMVASVFDPRKKMKFAELCFAKMICMMSDSMASSQLQGACSQSQEQVETVVGNGLILEDIENLFDVIVKETCIHKSSNELDLYLNEVVETPQILKGIEYDVLSWWKLNSGKFPVLSLIAKDIFAMQVSSVASESAFSIGGRVLDPFRSCLTHYMIEVLMCTEQWLKSEIRINERGVSTIHELLADQVEEDELMREFEPEFHIHGFE</sequence>
<dbReference type="PANTHER" id="PTHR23272">
    <property type="entry name" value="BED FINGER-RELATED"/>
    <property type="match status" value="1"/>
</dbReference>
<dbReference type="GO" id="GO:0003677">
    <property type="term" value="F:DNA binding"/>
    <property type="evidence" value="ECO:0007669"/>
    <property type="project" value="InterPro"/>
</dbReference>
<protein>
    <recommendedName>
        <fullName evidence="5">Zinc finger BED domain-containing protein RICESLEEPER 2-like</fullName>
    </recommendedName>
</protein>
<dbReference type="AlphaFoldDB" id="A0A8S1ZPR7"/>
<evidence type="ECO:0008006" key="5">
    <source>
        <dbReference type="Google" id="ProtNLM"/>
    </source>
</evidence>
<evidence type="ECO:0000259" key="2">
    <source>
        <dbReference type="Pfam" id="PF14372"/>
    </source>
</evidence>
<dbReference type="Proteomes" id="UP000682877">
    <property type="component" value="Chromosome 1"/>
</dbReference>
<proteinExistence type="predicted"/>
<dbReference type="InterPro" id="IPR025525">
    <property type="entry name" value="hAT-like_transposase_RNase-H"/>
</dbReference>
<dbReference type="Pfam" id="PF05699">
    <property type="entry name" value="Dimer_Tnp_hAT"/>
    <property type="match status" value="1"/>
</dbReference>
<dbReference type="SUPFAM" id="SSF53098">
    <property type="entry name" value="Ribonuclease H-like"/>
    <property type="match status" value="1"/>
</dbReference>
<keyword evidence="4" id="KW-1185">Reference proteome</keyword>
<dbReference type="EMBL" id="LR999451">
    <property type="protein sequence ID" value="CAE5959391.1"/>
    <property type="molecule type" value="Genomic_DNA"/>
</dbReference>
<feature type="domain" description="HAT C-terminal dimerisation" evidence="1">
    <location>
        <begin position="254"/>
        <end position="340"/>
    </location>
</feature>
<dbReference type="Pfam" id="PF14372">
    <property type="entry name" value="hAT-like_RNase-H"/>
    <property type="match status" value="1"/>
</dbReference>
<organism evidence="3 4">
    <name type="scientific">Arabidopsis arenosa</name>
    <name type="common">Sand rock-cress</name>
    <name type="synonym">Cardaminopsis arenosa</name>
    <dbReference type="NCBI Taxonomy" id="38785"/>
    <lineage>
        <taxon>Eukaryota</taxon>
        <taxon>Viridiplantae</taxon>
        <taxon>Streptophyta</taxon>
        <taxon>Embryophyta</taxon>
        <taxon>Tracheophyta</taxon>
        <taxon>Spermatophyta</taxon>
        <taxon>Magnoliopsida</taxon>
        <taxon>eudicotyledons</taxon>
        <taxon>Gunneridae</taxon>
        <taxon>Pentapetalae</taxon>
        <taxon>rosids</taxon>
        <taxon>malvids</taxon>
        <taxon>Brassicales</taxon>
        <taxon>Brassicaceae</taxon>
        <taxon>Camelineae</taxon>
        <taxon>Arabidopsis</taxon>
    </lineage>
</organism>
<feature type="domain" description="hAT-like transposase RNase-H fold" evidence="2">
    <location>
        <begin position="124"/>
        <end position="202"/>
    </location>
</feature>
<reference evidence="3" key="1">
    <citation type="submission" date="2021-01" db="EMBL/GenBank/DDBJ databases">
        <authorList>
            <person name="Bezrukov I."/>
        </authorList>
    </citation>
    <scope>NUCLEOTIDE SEQUENCE</scope>
</reference>
<dbReference type="InterPro" id="IPR008906">
    <property type="entry name" value="HATC_C_dom"/>
</dbReference>
<dbReference type="PANTHER" id="PTHR23272:SF187">
    <property type="entry name" value="AC9 TRANSPOSASE-RELATED"/>
    <property type="match status" value="1"/>
</dbReference>
<dbReference type="InterPro" id="IPR012337">
    <property type="entry name" value="RNaseH-like_sf"/>
</dbReference>
<name>A0A8S1ZPR7_ARAAE</name>